<feature type="region of interest" description="Disordered" evidence="1">
    <location>
        <begin position="63"/>
        <end position="82"/>
    </location>
</feature>
<proteinExistence type="predicted"/>
<protein>
    <submittedName>
        <fullName evidence="2">Uncharacterized protein</fullName>
    </submittedName>
</protein>
<evidence type="ECO:0000313" key="3">
    <source>
        <dbReference type="Proteomes" id="UP000799539"/>
    </source>
</evidence>
<evidence type="ECO:0000256" key="1">
    <source>
        <dbReference type="SAM" id="MobiDB-lite"/>
    </source>
</evidence>
<dbReference type="EMBL" id="ML992696">
    <property type="protein sequence ID" value="KAF2208152.1"/>
    <property type="molecule type" value="Genomic_DNA"/>
</dbReference>
<accession>A0A6A6F2X2</accession>
<name>A0A6A6F2X2_9PEZI</name>
<dbReference type="AlphaFoldDB" id="A0A6A6F2X2"/>
<dbReference type="Gene3D" id="6.10.140.920">
    <property type="match status" value="1"/>
</dbReference>
<keyword evidence="3" id="KW-1185">Reference proteome</keyword>
<evidence type="ECO:0000313" key="2">
    <source>
        <dbReference type="EMBL" id="KAF2208152.1"/>
    </source>
</evidence>
<sequence length="107" mass="11553">MPKAAGSPGLQRPFQQVVPQTGAGALARVDELEAELMAEIDGTSALRKKIVGLQSDMSSLREKVNGLERQEQQSKRSAEAAEARIKELDETVQAVTAKLENRGSHGR</sequence>
<organism evidence="2 3">
    <name type="scientific">Cercospora zeae-maydis SCOH1-5</name>
    <dbReference type="NCBI Taxonomy" id="717836"/>
    <lineage>
        <taxon>Eukaryota</taxon>
        <taxon>Fungi</taxon>
        <taxon>Dikarya</taxon>
        <taxon>Ascomycota</taxon>
        <taxon>Pezizomycotina</taxon>
        <taxon>Dothideomycetes</taxon>
        <taxon>Dothideomycetidae</taxon>
        <taxon>Mycosphaerellales</taxon>
        <taxon>Mycosphaerellaceae</taxon>
        <taxon>Cercospora</taxon>
    </lineage>
</organism>
<reference evidence="2" key="1">
    <citation type="journal article" date="2020" name="Stud. Mycol.">
        <title>101 Dothideomycetes genomes: a test case for predicting lifestyles and emergence of pathogens.</title>
        <authorList>
            <person name="Haridas S."/>
            <person name="Albert R."/>
            <person name="Binder M."/>
            <person name="Bloem J."/>
            <person name="Labutti K."/>
            <person name="Salamov A."/>
            <person name="Andreopoulos B."/>
            <person name="Baker S."/>
            <person name="Barry K."/>
            <person name="Bills G."/>
            <person name="Bluhm B."/>
            <person name="Cannon C."/>
            <person name="Castanera R."/>
            <person name="Culley D."/>
            <person name="Daum C."/>
            <person name="Ezra D."/>
            <person name="Gonzalez J."/>
            <person name="Henrissat B."/>
            <person name="Kuo A."/>
            <person name="Liang C."/>
            <person name="Lipzen A."/>
            <person name="Lutzoni F."/>
            <person name="Magnuson J."/>
            <person name="Mondo S."/>
            <person name="Nolan M."/>
            <person name="Ohm R."/>
            <person name="Pangilinan J."/>
            <person name="Park H.-J."/>
            <person name="Ramirez L."/>
            <person name="Alfaro M."/>
            <person name="Sun H."/>
            <person name="Tritt A."/>
            <person name="Yoshinaga Y."/>
            <person name="Zwiers L.-H."/>
            <person name="Turgeon B."/>
            <person name="Goodwin S."/>
            <person name="Spatafora J."/>
            <person name="Crous P."/>
            <person name="Grigoriev I."/>
        </authorList>
    </citation>
    <scope>NUCLEOTIDE SEQUENCE</scope>
    <source>
        <strain evidence="2">SCOH1-5</strain>
    </source>
</reference>
<gene>
    <name evidence="2" type="ORF">CERZMDRAFT_101606</name>
</gene>
<dbReference type="Proteomes" id="UP000799539">
    <property type="component" value="Unassembled WGS sequence"/>
</dbReference>